<name>A0A510XS78_9GAMM</name>
<dbReference type="SUPFAM" id="SSF55729">
    <property type="entry name" value="Acyl-CoA N-acyltransferases (Nat)"/>
    <property type="match status" value="1"/>
</dbReference>
<protein>
    <submittedName>
        <fullName evidence="4">Putative phosphinothricin acetyltransferase YwnH</fullName>
    </submittedName>
</protein>
<gene>
    <name evidence="4" type="primary">ywnH</name>
    <name evidence="4" type="ORF">PES01_07180</name>
</gene>
<evidence type="ECO:0000313" key="4">
    <source>
        <dbReference type="EMBL" id="GEK53873.1"/>
    </source>
</evidence>
<dbReference type="PROSITE" id="PS51186">
    <property type="entry name" value="GNAT"/>
    <property type="match status" value="1"/>
</dbReference>
<dbReference type="InterPro" id="IPR000182">
    <property type="entry name" value="GNAT_dom"/>
</dbReference>
<accession>A0A510XS78</accession>
<dbReference type="GO" id="GO:0016747">
    <property type="term" value="F:acyltransferase activity, transferring groups other than amino-acyl groups"/>
    <property type="evidence" value="ECO:0007669"/>
    <property type="project" value="InterPro"/>
</dbReference>
<proteinExistence type="predicted"/>
<dbReference type="CDD" id="cd04301">
    <property type="entry name" value="NAT_SF"/>
    <property type="match status" value="1"/>
</dbReference>
<dbReference type="Pfam" id="PF00583">
    <property type="entry name" value="Acetyltransf_1"/>
    <property type="match status" value="1"/>
</dbReference>
<keyword evidence="1 4" id="KW-0808">Transferase</keyword>
<dbReference type="PANTHER" id="PTHR43072">
    <property type="entry name" value="N-ACETYLTRANSFERASE"/>
    <property type="match status" value="1"/>
</dbReference>
<keyword evidence="2" id="KW-0012">Acyltransferase</keyword>
<sequence>MNTRLATIEDLPRIVAIYNETIASRMVTADTEEVSVESKREWFNGHTSKRPIYVYCENNQVLAWVSYKSFYGRPAYDGTVEMSIYITKAAQGKGLGKKLMEFAQTTAKQLGIDVLLGFIFSHNLPSIKLFKHFDFDVWGELPQIAVMDDKRYSLTIFGKHLPK</sequence>
<dbReference type="OrthoDB" id="5459937at2"/>
<dbReference type="Proteomes" id="UP000321419">
    <property type="component" value="Unassembled WGS sequence"/>
</dbReference>
<dbReference type="RefSeq" id="WP_089348621.1">
    <property type="nucleotide sequence ID" value="NZ_BJUM01000005.1"/>
</dbReference>
<dbReference type="EMBL" id="BJUM01000005">
    <property type="protein sequence ID" value="GEK53873.1"/>
    <property type="molecule type" value="Genomic_DNA"/>
</dbReference>
<comment type="caution">
    <text evidence="4">The sequence shown here is derived from an EMBL/GenBank/DDBJ whole genome shotgun (WGS) entry which is preliminary data.</text>
</comment>
<reference evidence="4 5" key="1">
    <citation type="submission" date="2019-07" db="EMBL/GenBank/DDBJ databases">
        <title>Whole genome shotgun sequence of Pseudoalteromonas espejiana NBRC 102222.</title>
        <authorList>
            <person name="Hosoyama A."/>
            <person name="Uohara A."/>
            <person name="Ohji S."/>
            <person name="Ichikawa N."/>
        </authorList>
    </citation>
    <scope>NUCLEOTIDE SEQUENCE [LARGE SCALE GENOMIC DNA]</scope>
    <source>
        <strain evidence="4 5">NBRC 102222</strain>
    </source>
</reference>
<feature type="domain" description="N-acetyltransferase" evidence="3">
    <location>
        <begin position="1"/>
        <end position="152"/>
    </location>
</feature>
<evidence type="ECO:0000313" key="5">
    <source>
        <dbReference type="Proteomes" id="UP000321419"/>
    </source>
</evidence>
<evidence type="ECO:0000259" key="3">
    <source>
        <dbReference type="PROSITE" id="PS51186"/>
    </source>
</evidence>
<dbReference type="Gene3D" id="3.40.630.30">
    <property type="match status" value="1"/>
</dbReference>
<dbReference type="InterPro" id="IPR016181">
    <property type="entry name" value="Acyl_CoA_acyltransferase"/>
</dbReference>
<dbReference type="AlphaFoldDB" id="A0A510XS78"/>
<evidence type="ECO:0000256" key="2">
    <source>
        <dbReference type="ARBA" id="ARBA00023315"/>
    </source>
</evidence>
<organism evidence="4 5">
    <name type="scientific">Pseudoalteromonas espejiana</name>
    <dbReference type="NCBI Taxonomy" id="28107"/>
    <lineage>
        <taxon>Bacteria</taxon>
        <taxon>Pseudomonadati</taxon>
        <taxon>Pseudomonadota</taxon>
        <taxon>Gammaproteobacteria</taxon>
        <taxon>Alteromonadales</taxon>
        <taxon>Pseudoalteromonadaceae</taxon>
        <taxon>Pseudoalteromonas</taxon>
    </lineage>
</organism>
<dbReference type="PANTHER" id="PTHR43072:SF23">
    <property type="entry name" value="UPF0039 PROTEIN C11D3.02C"/>
    <property type="match status" value="1"/>
</dbReference>
<evidence type="ECO:0000256" key="1">
    <source>
        <dbReference type="ARBA" id="ARBA00022679"/>
    </source>
</evidence>
<keyword evidence="5" id="KW-1185">Reference proteome</keyword>